<evidence type="ECO:0000313" key="7">
    <source>
        <dbReference type="EMBL" id="OSD00410.1"/>
    </source>
</evidence>
<dbReference type="Pfam" id="PF02133">
    <property type="entry name" value="Transp_cyt_pur"/>
    <property type="match status" value="1"/>
</dbReference>
<reference evidence="7 8" key="1">
    <citation type="journal article" date="2015" name="Biotechnol. Biofuels">
        <title>Enhanced degradation of softwood versus hardwood by the white-rot fungus Pycnoporus coccineus.</title>
        <authorList>
            <person name="Couturier M."/>
            <person name="Navarro D."/>
            <person name="Chevret D."/>
            <person name="Henrissat B."/>
            <person name="Piumi F."/>
            <person name="Ruiz-Duenas F.J."/>
            <person name="Martinez A.T."/>
            <person name="Grigoriev I.V."/>
            <person name="Riley R."/>
            <person name="Lipzen A."/>
            <person name="Berrin J.G."/>
            <person name="Master E.R."/>
            <person name="Rosso M.N."/>
        </authorList>
    </citation>
    <scope>NUCLEOTIDE SEQUENCE [LARGE SCALE GENOMIC DNA]</scope>
    <source>
        <strain evidence="7 8">BRFM310</strain>
    </source>
</reference>
<keyword evidence="4 6" id="KW-1133">Transmembrane helix</keyword>
<dbReference type="GO" id="GO:0015205">
    <property type="term" value="F:nucleobase transmembrane transporter activity"/>
    <property type="evidence" value="ECO:0007669"/>
    <property type="project" value="TreeGrafter"/>
</dbReference>
<evidence type="ECO:0000313" key="8">
    <source>
        <dbReference type="Proteomes" id="UP000193067"/>
    </source>
</evidence>
<name>A0A1Y2IGV6_TRAC3</name>
<evidence type="ECO:0000256" key="2">
    <source>
        <dbReference type="ARBA" id="ARBA00008974"/>
    </source>
</evidence>
<feature type="transmembrane region" description="Helical" evidence="6">
    <location>
        <begin position="70"/>
        <end position="94"/>
    </location>
</feature>
<keyword evidence="5 6" id="KW-0472">Membrane</keyword>
<evidence type="ECO:0000256" key="1">
    <source>
        <dbReference type="ARBA" id="ARBA00004141"/>
    </source>
</evidence>
<feature type="transmembrane region" description="Helical" evidence="6">
    <location>
        <begin position="170"/>
        <end position="188"/>
    </location>
</feature>
<comment type="subcellular location">
    <subcellularLocation>
        <location evidence="1">Membrane</location>
        <topology evidence="1">Multi-pass membrane protein</topology>
    </subcellularLocation>
</comment>
<feature type="transmembrane region" description="Helical" evidence="6">
    <location>
        <begin position="195"/>
        <end position="215"/>
    </location>
</feature>
<comment type="similarity">
    <text evidence="2">Belongs to the purine-cytosine permease (2.A.39) family.</text>
</comment>
<dbReference type="PANTHER" id="PTHR30618:SF15">
    <property type="entry name" value="NICOTINAMIDE RIBOSIDE TRANSPORTER 1-RELATED"/>
    <property type="match status" value="1"/>
</dbReference>
<dbReference type="EMBL" id="KZ084119">
    <property type="protein sequence ID" value="OSD00410.1"/>
    <property type="molecule type" value="Genomic_DNA"/>
</dbReference>
<evidence type="ECO:0000256" key="5">
    <source>
        <dbReference type="ARBA" id="ARBA00023136"/>
    </source>
</evidence>
<dbReference type="AlphaFoldDB" id="A0A1Y2IGV6"/>
<dbReference type="OrthoDB" id="2018619at2759"/>
<dbReference type="InterPro" id="IPR045225">
    <property type="entry name" value="Uracil/uridine/allantoin_perm"/>
</dbReference>
<evidence type="ECO:0000256" key="4">
    <source>
        <dbReference type="ARBA" id="ARBA00022989"/>
    </source>
</evidence>
<organism evidence="7 8">
    <name type="scientific">Trametes coccinea (strain BRFM310)</name>
    <name type="common">Pycnoporus coccineus</name>
    <dbReference type="NCBI Taxonomy" id="1353009"/>
    <lineage>
        <taxon>Eukaryota</taxon>
        <taxon>Fungi</taxon>
        <taxon>Dikarya</taxon>
        <taxon>Basidiomycota</taxon>
        <taxon>Agaricomycotina</taxon>
        <taxon>Agaricomycetes</taxon>
        <taxon>Polyporales</taxon>
        <taxon>Polyporaceae</taxon>
        <taxon>Trametes</taxon>
    </lineage>
</organism>
<dbReference type="GO" id="GO:0005886">
    <property type="term" value="C:plasma membrane"/>
    <property type="evidence" value="ECO:0007669"/>
    <property type="project" value="TreeGrafter"/>
</dbReference>
<sequence>MSSLLRRLQVKRKNEFEGEATAWINRDIVPLPPSRRTWGAWSFVGYWLLTGFNISGWSTASSLLGIGLNVWQAMISVIIGQLIVACAVVANGFVGAEWHVGFPVYNRFVWGVFGSFFPLLMRILLSIVWYGVQLVFGGMSVKVVIGAIWPSFYTLRNTLPESAGIETNDLIGILIFAALSVPLMLVPPEYFRKPFLVGSIIITITTFAIFVWAIAKEGGGGPLLSHPSQFSDVDPLSGASLGWAMAYGISSTIGGICAGILNQSDYTRFASYPSAQIVSQLVIVPVSSIIIALFGVIVTSCAADFYPEEGLLWAPYDLLQAIQTHGGPGARAACFFAGCAFVMSQFGINIPGNAVSGGIDMSGLLPKYINIRRGSYITAAIGLAMCPWKLLSGSNVFLTVLSSFAVFLGPLTGVMVSDYLVVRRKKLRLSHLYMPNSKSIYYFAYGVNFRALVSWAFGVWPLMPGFINAVSPQPIGVSESWTHIYDLAWPLGFAISAFVHVVLSKAFPPVGLGEVDEDDVFGTFSEKAVVEVPVDKSSESDLESIKGVSVQELMAPV</sequence>
<feature type="transmembrane region" description="Helical" evidence="6">
    <location>
        <begin position="127"/>
        <end position="150"/>
    </location>
</feature>
<evidence type="ECO:0000256" key="3">
    <source>
        <dbReference type="ARBA" id="ARBA00022692"/>
    </source>
</evidence>
<feature type="transmembrane region" description="Helical" evidence="6">
    <location>
        <begin position="483"/>
        <end position="503"/>
    </location>
</feature>
<feature type="transmembrane region" description="Helical" evidence="6">
    <location>
        <begin position="397"/>
        <end position="421"/>
    </location>
</feature>
<protein>
    <submittedName>
        <fullName evidence="7">NCS1 nucleoside transporter family</fullName>
    </submittedName>
</protein>
<feature type="transmembrane region" description="Helical" evidence="6">
    <location>
        <begin position="442"/>
        <end position="463"/>
    </location>
</feature>
<gene>
    <name evidence="7" type="ORF">PYCCODRAFT_1371255</name>
</gene>
<dbReference type="PANTHER" id="PTHR30618">
    <property type="entry name" value="NCS1 FAMILY PURINE/PYRIMIDINE TRANSPORTER"/>
    <property type="match status" value="1"/>
</dbReference>
<accession>A0A1Y2IGV6</accession>
<proteinExistence type="inferred from homology"/>
<dbReference type="NCBIfam" id="TIGR00800">
    <property type="entry name" value="ncs1"/>
    <property type="match status" value="1"/>
</dbReference>
<dbReference type="Proteomes" id="UP000193067">
    <property type="component" value="Unassembled WGS sequence"/>
</dbReference>
<feature type="transmembrane region" description="Helical" evidence="6">
    <location>
        <begin position="241"/>
        <end position="261"/>
    </location>
</feature>
<keyword evidence="8" id="KW-1185">Reference proteome</keyword>
<keyword evidence="3 6" id="KW-0812">Transmembrane</keyword>
<dbReference type="CDD" id="cd11482">
    <property type="entry name" value="SLC-NCS1sbd_NRT1-like"/>
    <property type="match status" value="1"/>
</dbReference>
<dbReference type="InterPro" id="IPR001248">
    <property type="entry name" value="Pur-cyt_permease"/>
</dbReference>
<dbReference type="InterPro" id="IPR012681">
    <property type="entry name" value="NCS1"/>
</dbReference>
<feature type="transmembrane region" description="Helical" evidence="6">
    <location>
        <begin position="281"/>
        <end position="306"/>
    </location>
</feature>
<dbReference type="Gene3D" id="1.10.4160.10">
    <property type="entry name" value="Hydantoin permease"/>
    <property type="match status" value="1"/>
</dbReference>
<feature type="transmembrane region" description="Helical" evidence="6">
    <location>
        <begin position="38"/>
        <end position="58"/>
    </location>
</feature>
<evidence type="ECO:0000256" key="6">
    <source>
        <dbReference type="SAM" id="Phobius"/>
    </source>
</evidence>